<name>A0A841SZ75_9BACL</name>
<dbReference type="AlphaFoldDB" id="A0A841SZ75"/>
<sequence length="140" mass="15805">MKNQVKQAGFSPKKLVGGRVEKQGDFDKDKLSGVILRGVVLDGPKDADKIPAQTGWISYVIQIFGAQVLDPADRREPEGSHRSVKVGIIGKPYRPWNIDQDGDGEHNEDIEDPRPYRFGLQQSRTPSYLSKIHWFPYCAR</sequence>
<accession>A0A841SZ75</accession>
<evidence type="ECO:0000313" key="2">
    <source>
        <dbReference type="EMBL" id="MBB6637503.1"/>
    </source>
</evidence>
<feature type="region of interest" description="Disordered" evidence="1">
    <location>
        <begin position="1"/>
        <end position="21"/>
    </location>
</feature>
<feature type="region of interest" description="Disordered" evidence="1">
    <location>
        <begin position="95"/>
        <end position="114"/>
    </location>
</feature>
<evidence type="ECO:0000313" key="3">
    <source>
        <dbReference type="Proteomes" id="UP000535838"/>
    </source>
</evidence>
<protein>
    <submittedName>
        <fullName evidence="2">Uncharacterized protein</fullName>
    </submittedName>
</protein>
<gene>
    <name evidence="2" type="ORF">H7B67_25520</name>
</gene>
<dbReference type="RefSeq" id="WP_185122715.1">
    <property type="nucleotide sequence ID" value="NZ_JACJVQ010000023.1"/>
</dbReference>
<dbReference type="EMBL" id="JACJVQ010000023">
    <property type="protein sequence ID" value="MBB6637503.1"/>
    <property type="molecule type" value="Genomic_DNA"/>
</dbReference>
<proteinExistence type="predicted"/>
<dbReference type="Proteomes" id="UP000535838">
    <property type="component" value="Unassembled WGS sequence"/>
</dbReference>
<reference evidence="2 3" key="1">
    <citation type="submission" date="2020-08" db="EMBL/GenBank/DDBJ databases">
        <title>Cohnella phylogeny.</title>
        <authorList>
            <person name="Dunlap C."/>
        </authorList>
    </citation>
    <scope>NUCLEOTIDE SEQUENCE [LARGE SCALE GENOMIC DNA]</scope>
    <source>
        <strain evidence="2 3">DSM 25241</strain>
    </source>
</reference>
<organism evidence="2 3">
    <name type="scientific">Cohnella thailandensis</name>
    <dbReference type="NCBI Taxonomy" id="557557"/>
    <lineage>
        <taxon>Bacteria</taxon>
        <taxon>Bacillati</taxon>
        <taxon>Bacillota</taxon>
        <taxon>Bacilli</taxon>
        <taxon>Bacillales</taxon>
        <taxon>Paenibacillaceae</taxon>
        <taxon>Cohnella</taxon>
    </lineage>
</organism>
<comment type="caution">
    <text evidence="2">The sequence shown here is derived from an EMBL/GenBank/DDBJ whole genome shotgun (WGS) entry which is preliminary data.</text>
</comment>
<evidence type="ECO:0000256" key="1">
    <source>
        <dbReference type="SAM" id="MobiDB-lite"/>
    </source>
</evidence>
<feature type="compositionally biased region" description="Basic and acidic residues" evidence="1">
    <location>
        <begin position="103"/>
        <end position="114"/>
    </location>
</feature>
<keyword evidence="3" id="KW-1185">Reference proteome</keyword>